<dbReference type="PANTHER" id="PTHR46663">
    <property type="entry name" value="DIGUANYLATE CYCLASE DGCT-RELATED"/>
    <property type="match status" value="1"/>
</dbReference>
<protein>
    <submittedName>
        <fullName evidence="3">Diguanylate cyclase</fullName>
    </submittedName>
</protein>
<dbReference type="SUPFAM" id="SSF55073">
    <property type="entry name" value="Nucleotide cyclase"/>
    <property type="match status" value="1"/>
</dbReference>
<dbReference type="OrthoDB" id="5854492at2"/>
<dbReference type="CDD" id="cd01949">
    <property type="entry name" value="GGDEF"/>
    <property type="match status" value="1"/>
</dbReference>
<feature type="transmembrane region" description="Helical" evidence="1">
    <location>
        <begin position="6"/>
        <end position="26"/>
    </location>
</feature>
<feature type="transmembrane region" description="Helical" evidence="1">
    <location>
        <begin position="143"/>
        <end position="163"/>
    </location>
</feature>
<dbReference type="Pfam" id="PF00990">
    <property type="entry name" value="GGDEF"/>
    <property type="match status" value="1"/>
</dbReference>
<dbReference type="Proteomes" id="UP000273252">
    <property type="component" value="Unassembled WGS sequence"/>
</dbReference>
<dbReference type="AlphaFoldDB" id="A0A3A6QAN5"/>
<feature type="domain" description="GGDEF" evidence="2">
    <location>
        <begin position="356"/>
        <end position="497"/>
    </location>
</feature>
<keyword evidence="4" id="KW-1185">Reference proteome</keyword>
<reference evidence="3 4" key="1">
    <citation type="submission" date="2018-08" db="EMBL/GenBank/DDBJ databases">
        <title>Vibrio isolated from the Eastern China Marginal Seas.</title>
        <authorList>
            <person name="Li Y."/>
        </authorList>
    </citation>
    <scope>NUCLEOTIDE SEQUENCE [LARGE SCALE GENOMIC DNA]</scope>
    <source>
        <strain evidence="3 4">BEI233</strain>
    </source>
</reference>
<keyword evidence="1" id="KW-0812">Transmembrane</keyword>
<dbReference type="InterPro" id="IPR000160">
    <property type="entry name" value="GGDEF_dom"/>
</dbReference>
<evidence type="ECO:0000259" key="2">
    <source>
        <dbReference type="PROSITE" id="PS50887"/>
    </source>
</evidence>
<dbReference type="Gene3D" id="3.30.70.270">
    <property type="match status" value="1"/>
</dbReference>
<dbReference type="PANTHER" id="PTHR46663:SF4">
    <property type="entry name" value="DIGUANYLATE CYCLASE DGCT-RELATED"/>
    <property type="match status" value="1"/>
</dbReference>
<gene>
    <name evidence="3" type="ORF">DZ860_18290</name>
</gene>
<comment type="caution">
    <text evidence="3">The sequence shown here is derived from an EMBL/GenBank/DDBJ whole genome shotgun (WGS) entry which is preliminary data.</text>
</comment>
<evidence type="ECO:0000313" key="3">
    <source>
        <dbReference type="EMBL" id="RJX67543.1"/>
    </source>
</evidence>
<dbReference type="PROSITE" id="PS50887">
    <property type="entry name" value="GGDEF"/>
    <property type="match status" value="1"/>
</dbReference>
<dbReference type="InterPro" id="IPR052163">
    <property type="entry name" value="DGC-Regulatory_Protein"/>
</dbReference>
<evidence type="ECO:0000256" key="1">
    <source>
        <dbReference type="SAM" id="Phobius"/>
    </source>
</evidence>
<evidence type="ECO:0000313" key="4">
    <source>
        <dbReference type="Proteomes" id="UP000273252"/>
    </source>
</evidence>
<dbReference type="SMART" id="SM00267">
    <property type="entry name" value="GGDEF"/>
    <property type="match status" value="1"/>
</dbReference>
<dbReference type="NCBIfam" id="TIGR00254">
    <property type="entry name" value="GGDEF"/>
    <property type="match status" value="1"/>
</dbReference>
<dbReference type="InterPro" id="IPR029787">
    <property type="entry name" value="Nucleotide_cyclase"/>
</dbReference>
<name>A0A3A6QAN5_9VIBR</name>
<accession>A0A3A6QAN5</accession>
<sequence>MKTLYSYVITIYLLLTTIPIFIFGGINIGRDIYLEHSAETKRYERVITQQLLESKKALLNFDLLAAELVATRASQLDYVISVKLESDQYAMTMAEIINSGKAGELFEYPIYEDQQQIGLLTVIKDPSAFTGHIISTTLPKASIFLLILGSIALLFSKVVVSTLKRPFTDLQQFAIQITKGDYQTPSKTDSNFVEITAIFNALETMRYQLKEIITKLTDSEERYSRTYNLTQVCLFVINIKHHKIIRSNSKFTELLALIPQNQQTEKLDEFIQLLFACAHTDSFNYSLNIGTEVRYFKVNRSQTANNEIECSALDITELVNAKQIAESQLITDVLTQVPNRFCFNHFLAKANQGEVNEATIMVIDLNGFKKINDTYGHSAGDQLLIDVAQRLSSSLDLENQKLYRLGGDEFVITIESPFNRNQANLLAKKVQAVACEPVHYLDHVFSISLSIGIEHFSQNTPVSIEKCLNNADIAMYRAKTQHLGYAYSEDRLSAISA</sequence>
<dbReference type="EMBL" id="QVMU01000022">
    <property type="protein sequence ID" value="RJX67543.1"/>
    <property type="molecule type" value="Genomic_DNA"/>
</dbReference>
<dbReference type="Gene3D" id="6.10.340.10">
    <property type="match status" value="1"/>
</dbReference>
<keyword evidence="1" id="KW-0472">Membrane</keyword>
<proteinExistence type="predicted"/>
<keyword evidence="1" id="KW-1133">Transmembrane helix</keyword>
<organism evidence="3 4">
    <name type="scientific">Vibrio sinensis</name>
    <dbReference type="NCBI Taxonomy" id="2302434"/>
    <lineage>
        <taxon>Bacteria</taxon>
        <taxon>Pseudomonadati</taxon>
        <taxon>Pseudomonadota</taxon>
        <taxon>Gammaproteobacteria</taxon>
        <taxon>Vibrionales</taxon>
        <taxon>Vibrionaceae</taxon>
        <taxon>Vibrio</taxon>
    </lineage>
</organism>
<dbReference type="InterPro" id="IPR043128">
    <property type="entry name" value="Rev_trsase/Diguanyl_cyclase"/>
</dbReference>